<dbReference type="AlphaFoldDB" id="A0A383E6T2"/>
<reference evidence="1" key="1">
    <citation type="submission" date="2018-05" db="EMBL/GenBank/DDBJ databases">
        <authorList>
            <person name="Lanie J.A."/>
            <person name="Ng W.-L."/>
            <person name="Kazmierczak K.M."/>
            <person name="Andrzejewski T.M."/>
            <person name="Davidsen T.M."/>
            <person name="Wayne K.J."/>
            <person name="Tettelin H."/>
            <person name="Glass J.I."/>
            <person name="Rusch D."/>
            <person name="Podicherti R."/>
            <person name="Tsui H.-C.T."/>
            <person name="Winkler M.E."/>
        </authorList>
    </citation>
    <scope>NUCLEOTIDE SEQUENCE</scope>
</reference>
<protein>
    <submittedName>
        <fullName evidence="1">Uncharacterized protein</fullName>
    </submittedName>
</protein>
<proteinExistence type="predicted"/>
<name>A0A383E6T2_9ZZZZ</name>
<accession>A0A383E6T2</accession>
<dbReference type="EMBL" id="UINC01223375">
    <property type="protein sequence ID" value="SVE52547.1"/>
    <property type="molecule type" value="Genomic_DNA"/>
</dbReference>
<sequence>MESDLTGLDTAKPRLPWQVEPTLAGSICPLSSSKPVST</sequence>
<gene>
    <name evidence="1" type="ORF">METZ01_LOCUS505401</name>
</gene>
<evidence type="ECO:0000313" key="1">
    <source>
        <dbReference type="EMBL" id="SVE52547.1"/>
    </source>
</evidence>
<organism evidence="1">
    <name type="scientific">marine metagenome</name>
    <dbReference type="NCBI Taxonomy" id="408172"/>
    <lineage>
        <taxon>unclassified sequences</taxon>
        <taxon>metagenomes</taxon>
        <taxon>ecological metagenomes</taxon>
    </lineage>
</organism>